<dbReference type="InterPro" id="IPR009057">
    <property type="entry name" value="Homeodomain-like_sf"/>
</dbReference>
<protein>
    <submittedName>
        <fullName evidence="6">AraC-type DNA-binding protein</fullName>
    </submittedName>
</protein>
<reference evidence="7" key="1">
    <citation type="submission" date="2017-09" db="EMBL/GenBank/DDBJ databases">
        <authorList>
            <person name="Varghese N."/>
            <person name="Submissions S."/>
        </authorList>
    </citation>
    <scope>NUCLEOTIDE SEQUENCE [LARGE SCALE GENOMIC DNA]</scope>
    <source>
        <strain evidence="7">DSM 25885</strain>
    </source>
</reference>
<dbReference type="GO" id="GO:0043565">
    <property type="term" value="F:sequence-specific DNA binding"/>
    <property type="evidence" value="ECO:0007669"/>
    <property type="project" value="InterPro"/>
</dbReference>
<keyword evidence="7" id="KW-1185">Reference proteome</keyword>
<dbReference type="GO" id="GO:0003700">
    <property type="term" value="F:DNA-binding transcription factor activity"/>
    <property type="evidence" value="ECO:0007669"/>
    <property type="project" value="InterPro"/>
</dbReference>
<dbReference type="Proteomes" id="UP000219048">
    <property type="component" value="Unassembled WGS sequence"/>
</dbReference>
<evidence type="ECO:0000256" key="1">
    <source>
        <dbReference type="ARBA" id="ARBA00023015"/>
    </source>
</evidence>
<feature type="compositionally biased region" description="Polar residues" evidence="4">
    <location>
        <begin position="289"/>
        <end position="309"/>
    </location>
</feature>
<dbReference type="Pfam" id="PF12833">
    <property type="entry name" value="HTH_18"/>
    <property type="match status" value="1"/>
</dbReference>
<sequence>MNQTSNIEKITSKSWELDKIHISHNVIDYNALGTNKSKNETEYVRLHFGLQGSYDFKFAQLNSSFQLSGHHNNIMYSNGLEIEVENKTERIETFGINFTTESFVEIAKNGNEPLKRLAEKVMNRENSILSTEWKTNNFKIQSVINEIIHCQYSKELKDLFLLSKSIELLVLQAELYNEHKTQNYIKSQKDKTKLIEAKELLTGRIENPPTLCELSKLVALNEYKLKKGFKELFGTTVFGYIHQVRMDLAKRLLLGTSKTAKEIAYETGYGSPQHFSKAFKEQFGIPPNSIRNVPDSTIKNNDDSSNLNT</sequence>
<dbReference type="PRINTS" id="PR00032">
    <property type="entry name" value="HTHARAC"/>
</dbReference>
<dbReference type="PROSITE" id="PS01124">
    <property type="entry name" value="HTH_ARAC_FAMILY_2"/>
    <property type="match status" value="1"/>
</dbReference>
<dbReference type="EMBL" id="OBEH01000001">
    <property type="protein sequence ID" value="SNY94558.1"/>
    <property type="molecule type" value="Genomic_DNA"/>
</dbReference>
<name>A0A285MBU1_9FLAO</name>
<keyword evidence="2 6" id="KW-0238">DNA-binding</keyword>
<dbReference type="InterPro" id="IPR020449">
    <property type="entry name" value="Tscrpt_reg_AraC-type_HTH"/>
</dbReference>
<feature type="region of interest" description="Disordered" evidence="4">
    <location>
        <begin position="286"/>
        <end position="309"/>
    </location>
</feature>
<dbReference type="RefSeq" id="WP_097043878.1">
    <property type="nucleotide sequence ID" value="NZ_OBEH01000001.1"/>
</dbReference>
<evidence type="ECO:0000256" key="2">
    <source>
        <dbReference type="ARBA" id="ARBA00023125"/>
    </source>
</evidence>
<dbReference type="InterPro" id="IPR053142">
    <property type="entry name" value="PchR_regulatory_protein"/>
</dbReference>
<accession>A0A285MBU1</accession>
<dbReference type="SUPFAM" id="SSF46689">
    <property type="entry name" value="Homeodomain-like"/>
    <property type="match status" value="1"/>
</dbReference>
<feature type="domain" description="HTH araC/xylS-type" evidence="5">
    <location>
        <begin position="195"/>
        <end position="293"/>
    </location>
</feature>
<organism evidence="6 7">
    <name type="scientific">Flagellimonas pacifica</name>
    <dbReference type="NCBI Taxonomy" id="1247520"/>
    <lineage>
        <taxon>Bacteria</taxon>
        <taxon>Pseudomonadati</taxon>
        <taxon>Bacteroidota</taxon>
        <taxon>Flavobacteriia</taxon>
        <taxon>Flavobacteriales</taxon>
        <taxon>Flavobacteriaceae</taxon>
        <taxon>Flagellimonas</taxon>
    </lineage>
</organism>
<dbReference type="PANTHER" id="PTHR47893">
    <property type="entry name" value="REGULATORY PROTEIN PCHR"/>
    <property type="match status" value="1"/>
</dbReference>
<keyword evidence="3" id="KW-0804">Transcription</keyword>
<keyword evidence="1" id="KW-0805">Transcription regulation</keyword>
<dbReference type="PANTHER" id="PTHR47893:SF1">
    <property type="entry name" value="REGULATORY PROTEIN PCHR"/>
    <property type="match status" value="1"/>
</dbReference>
<evidence type="ECO:0000256" key="3">
    <source>
        <dbReference type="ARBA" id="ARBA00023163"/>
    </source>
</evidence>
<evidence type="ECO:0000313" key="6">
    <source>
        <dbReference type="EMBL" id="SNY94558.1"/>
    </source>
</evidence>
<dbReference type="SMART" id="SM00342">
    <property type="entry name" value="HTH_ARAC"/>
    <property type="match status" value="1"/>
</dbReference>
<gene>
    <name evidence="6" type="ORF">SAMN06265377_0218</name>
</gene>
<dbReference type="OrthoDB" id="799767at2"/>
<evidence type="ECO:0000313" key="7">
    <source>
        <dbReference type="Proteomes" id="UP000219048"/>
    </source>
</evidence>
<dbReference type="InterPro" id="IPR018060">
    <property type="entry name" value="HTH_AraC"/>
</dbReference>
<evidence type="ECO:0000256" key="4">
    <source>
        <dbReference type="SAM" id="MobiDB-lite"/>
    </source>
</evidence>
<evidence type="ECO:0000259" key="5">
    <source>
        <dbReference type="PROSITE" id="PS01124"/>
    </source>
</evidence>
<proteinExistence type="predicted"/>
<dbReference type="Gene3D" id="1.10.10.60">
    <property type="entry name" value="Homeodomain-like"/>
    <property type="match status" value="2"/>
</dbReference>
<dbReference type="AlphaFoldDB" id="A0A285MBU1"/>